<dbReference type="InterPro" id="IPR036291">
    <property type="entry name" value="NAD(P)-bd_dom_sf"/>
</dbReference>
<dbReference type="InterPro" id="IPR013328">
    <property type="entry name" value="6PGD_dom2"/>
</dbReference>
<comment type="caution">
    <text evidence="3">The sequence shown here is derived from an EMBL/GenBank/DDBJ whole genome shotgun (WGS) entry which is preliminary data.</text>
</comment>
<dbReference type="InterPro" id="IPR006115">
    <property type="entry name" value="6PGDH_NADP-bd"/>
</dbReference>
<dbReference type="SUPFAM" id="SSF48179">
    <property type="entry name" value="6-phosphogluconate dehydrogenase C-terminal domain-like"/>
    <property type="match status" value="1"/>
</dbReference>
<dbReference type="Proteomes" id="UP001596116">
    <property type="component" value="Unassembled WGS sequence"/>
</dbReference>
<evidence type="ECO:0000259" key="1">
    <source>
        <dbReference type="Pfam" id="PF03446"/>
    </source>
</evidence>
<sequence>MSGAPDICLIGFGEVGQILAADLAGKAHSISAWDVLFPDPDSAPSKAAGAIRKGATAQDAAKNADIIISAVTAAQTMNAVTSIAGVVKKDAVFLDLNSASPGAKTKAAAAINEAGGRYVEAAVMSPIGPKRIACPMLFGGQHAETFLPLAHELGFAGATVFADDYGKASAAKMCRSIMVKGVEALLTESLLSARHYGVEDTVIASLSDLFPGPDWKELSTYMISRALEHGKRRAEEMREVAKTVEEAGLSPLMSSACAERQDRSAAHRYALTETTLPDMLDAIINGASPERAL</sequence>
<dbReference type="PANTHER" id="PTHR43580:SF2">
    <property type="entry name" value="CYTOKINE-LIKE NUCLEAR FACTOR N-PAC"/>
    <property type="match status" value="1"/>
</dbReference>
<name>A0ABW1KX19_9PROT</name>
<dbReference type="Gene3D" id="3.40.50.720">
    <property type="entry name" value="NAD(P)-binding Rossmann-like Domain"/>
    <property type="match status" value="1"/>
</dbReference>
<keyword evidence="4" id="KW-1185">Reference proteome</keyword>
<feature type="domain" description="Phosphogluconate dehydrogenase NAD-binding putative C-terminal" evidence="2">
    <location>
        <begin position="193"/>
        <end position="263"/>
    </location>
</feature>
<dbReference type="SUPFAM" id="SSF51735">
    <property type="entry name" value="NAD(P)-binding Rossmann-fold domains"/>
    <property type="match status" value="1"/>
</dbReference>
<organism evidence="3 4">
    <name type="scientific">Hyphococcus aureus</name>
    <dbReference type="NCBI Taxonomy" id="2666033"/>
    <lineage>
        <taxon>Bacteria</taxon>
        <taxon>Pseudomonadati</taxon>
        <taxon>Pseudomonadota</taxon>
        <taxon>Alphaproteobacteria</taxon>
        <taxon>Parvularculales</taxon>
        <taxon>Parvularculaceae</taxon>
        <taxon>Hyphococcus</taxon>
    </lineage>
</organism>
<dbReference type="EMBL" id="JBHPON010000002">
    <property type="protein sequence ID" value="MFC6036643.1"/>
    <property type="molecule type" value="Genomic_DNA"/>
</dbReference>
<dbReference type="InterPro" id="IPR008927">
    <property type="entry name" value="6-PGluconate_DH-like_C_sf"/>
</dbReference>
<dbReference type="InterPro" id="IPR015814">
    <property type="entry name" value="Pgluconate_DH_NAD-bd_C"/>
</dbReference>
<dbReference type="Pfam" id="PF09130">
    <property type="entry name" value="DUF1932"/>
    <property type="match status" value="1"/>
</dbReference>
<dbReference type="PANTHER" id="PTHR43580">
    <property type="entry name" value="OXIDOREDUCTASE GLYR1-RELATED"/>
    <property type="match status" value="1"/>
</dbReference>
<dbReference type="RefSeq" id="WP_379882116.1">
    <property type="nucleotide sequence ID" value="NZ_JBHPON010000002.1"/>
</dbReference>
<dbReference type="Gene3D" id="1.10.1040.10">
    <property type="entry name" value="N-(1-d-carboxylethyl)-l-norvaline Dehydrogenase, domain 2"/>
    <property type="match status" value="1"/>
</dbReference>
<dbReference type="InterPro" id="IPR051265">
    <property type="entry name" value="HIBADH-related_NP60_sf"/>
</dbReference>
<dbReference type="Pfam" id="PF03446">
    <property type="entry name" value="NAD_binding_2"/>
    <property type="match status" value="1"/>
</dbReference>
<feature type="domain" description="6-phosphogluconate dehydrogenase NADP-binding" evidence="1">
    <location>
        <begin position="6"/>
        <end position="123"/>
    </location>
</feature>
<evidence type="ECO:0000313" key="4">
    <source>
        <dbReference type="Proteomes" id="UP001596116"/>
    </source>
</evidence>
<evidence type="ECO:0000259" key="2">
    <source>
        <dbReference type="Pfam" id="PF09130"/>
    </source>
</evidence>
<protein>
    <submittedName>
        <fullName evidence="3">DUF1932 domain-containing protein</fullName>
    </submittedName>
</protein>
<proteinExistence type="predicted"/>
<evidence type="ECO:0000313" key="3">
    <source>
        <dbReference type="EMBL" id="MFC6036643.1"/>
    </source>
</evidence>
<reference evidence="3 4" key="1">
    <citation type="submission" date="2024-09" db="EMBL/GenBank/DDBJ databases">
        <authorList>
            <person name="Zhang Z.-H."/>
        </authorList>
    </citation>
    <scope>NUCLEOTIDE SEQUENCE [LARGE SCALE GENOMIC DNA]</scope>
    <source>
        <strain evidence="3 4">HHTR114</strain>
    </source>
</reference>
<accession>A0ABW1KX19</accession>
<gene>
    <name evidence="3" type="ORF">ACFMB1_13880</name>
</gene>